<feature type="transmembrane region" description="Helical" evidence="6">
    <location>
        <begin position="81"/>
        <end position="105"/>
    </location>
</feature>
<feature type="transmembrane region" description="Helical" evidence="6">
    <location>
        <begin position="334"/>
        <end position="353"/>
    </location>
</feature>
<protein>
    <submittedName>
        <fullName evidence="7">Polysaccharide biosynthesis protein</fullName>
    </submittedName>
</protein>
<evidence type="ECO:0000256" key="5">
    <source>
        <dbReference type="ARBA" id="ARBA00023136"/>
    </source>
</evidence>
<evidence type="ECO:0000256" key="2">
    <source>
        <dbReference type="ARBA" id="ARBA00022475"/>
    </source>
</evidence>
<gene>
    <name evidence="7" type="ORF">OMAG_001725</name>
</gene>
<reference evidence="7 8" key="1">
    <citation type="submission" date="2015-02" db="EMBL/GenBank/DDBJ databases">
        <title>Single-cell genomics of uncultivated deep-branching MTB reveals a conserved set of magnetosome genes.</title>
        <authorList>
            <person name="Kolinko S."/>
            <person name="Richter M."/>
            <person name="Glockner F.O."/>
            <person name="Brachmann A."/>
            <person name="Schuler D."/>
        </authorList>
    </citation>
    <scope>NUCLEOTIDE SEQUENCE [LARGE SCALE GENOMIC DNA]</scope>
    <source>
        <strain evidence="7">SKK-01</strain>
    </source>
</reference>
<feature type="transmembrane region" description="Helical" evidence="6">
    <location>
        <begin position="449"/>
        <end position="470"/>
    </location>
</feature>
<organism evidence="7 8">
    <name type="scientific">Candidatus Omnitrophus magneticus</name>
    <dbReference type="NCBI Taxonomy" id="1609969"/>
    <lineage>
        <taxon>Bacteria</taxon>
        <taxon>Pseudomonadati</taxon>
        <taxon>Candidatus Omnitrophota</taxon>
        <taxon>Candidatus Omnitrophus</taxon>
    </lineage>
</organism>
<evidence type="ECO:0000256" key="4">
    <source>
        <dbReference type="ARBA" id="ARBA00022989"/>
    </source>
</evidence>
<feature type="transmembrane region" description="Helical" evidence="6">
    <location>
        <begin position="386"/>
        <end position="409"/>
    </location>
</feature>
<name>A0A0F0CSI2_9BACT</name>
<feature type="transmembrane region" description="Helical" evidence="6">
    <location>
        <begin position="44"/>
        <end position="69"/>
    </location>
</feature>
<dbReference type="Proteomes" id="UP000033428">
    <property type="component" value="Unassembled WGS sequence"/>
</dbReference>
<keyword evidence="5 6" id="KW-0472">Membrane</keyword>
<sequence>MSKTKTIIKDSANYTASTIVGQIIGIAASIVLRRFLSPEMMGVWAFFLMILSYALFAHFGVFTAIGVLIPYFRGKKDFKEIGALSNTAFVFTCVMSIAVALIVFFSSFFFEHAEPRYMAFGIRMISLIIFATIFYNFFTELLRADKLFSIISKAILVNALSMAFFILGLTYFFGLYGIFYAALLATIATLAYVVFAARYKLKFEFDFEKLKVLLRAGFPILVTGITYTFLISVDKIVIMRLLGPKALGFYSIAILAFTYANTFPKLFGIVIFPSMQESFGETDSKEYILSFVKKPSFIMAWFLPVLLAAAFFLVPVLVYYVIPKYSAGVTSMKILLFGCFFISLAPLAQNFLISIKKQNILIPVTFISVITAVLLSYYLVKIGYGINGVSFGTSIGYAVYFVLCFYYALIHCDIKKEIYKFLGAVSLPVLYAGFVAVFCEWFLKDKTVLIQAVAGGAIFLVMYMPAVFFINSRKNIFSFLNRKKMTKVLETKEVEPIEIT</sequence>
<feature type="transmembrane region" description="Helical" evidence="6">
    <location>
        <begin position="296"/>
        <end position="322"/>
    </location>
</feature>
<evidence type="ECO:0000313" key="7">
    <source>
        <dbReference type="EMBL" id="KJJ84405.1"/>
    </source>
</evidence>
<feature type="transmembrane region" description="Helical" evidence="6">
    <location>
        <begin position="150"/>
        <end position="172"/>
    </location>
</feature>
<comment type="subcellular location">
    <subcellularLocation>
        <location evidence="1">Cell membrane</location>
        <topology evidence="1">Multi-pass membrane protein</topology>
    </subcellularLocation>
</comment>
<comment type="caution">
    <text evidence="7">The sequence shown here is derived from an EMBL/GenBank/DDBJ whole genome shotgun (WGS) entry which is preliminary data.</text>
</comment>
<dbReference type="PANTHER" id="PTHR30250">
    <property type="entry name" value="PST FAMILY PREDICTED COLANIC ACID TRANSPORTER"/>
    <property type="match status" value="1"/>
</dbReference>
<feature type="transmembrane region" description="Helical" evidence="6">
    <location>
        <begin position="250"/>
        <end position="275"/>
    </location>
</feature>
<dbReference type="InterPro" id="IPR050833">
    <property type="entry name" value="Poly_Biosynth_Transport"/>
</dbReference>
<evidence type="ECO:0000256" key="3">
    <source>
        <dbReference type="ARBA" id="ARBA00022692"/>
    </source>
</evidence>
<keyword evidence="4 6" id="KW-1133">Transmembrane helix</keyword>
<evidence type="ECO:0000256" key="1">
    <source>
        <dbReference type="ARBA" id="ARBA00004651"/>
    </source>
</evidence>
<feature type="transmembrane region" description="Helical" evidence="6">
    <location>
        <begin position="117"/>
        <end position="138"/>
    </location>
</feature>
<keyword evidence="8" id="KW-1185">Reference proteome</keyword>
<accession>A0A0F0CSI2</accession>
<feature type="transmembrane region" description="Helical" evidence="6">
    <location>
        <begin position="212"/>
        <end position="230"/>
    </location>
</feature>
<feature type="transmembrane region" description="Helical" evidence="6">
    <location>
        <begin position="178"/>
        <end position="200"/>
    </location>
</feature>
<feature type="transmembrane region" description="Helical" evidence="6">
    <location>
        <begin position="12"/>
        <end position="32"/>
    </location>
</feature>
<dbReference type="EMBL" id="JYNY01000369">
    <property type="protein sequence ID" value="KJJ84405.1"/>
    <property type="molecule type" value="Genomic_DNA"/>
</dbReference>
<evidence type="ECO:0000313" key="8">
    <source>
        <dbReference type="Proteomes" id="UP000033428"/>
    </source>
</evidence>
<dbReference type="PANTHER" id="PTHR30250:SF11">
    <property type="entry name" value="O-ANTIGEN TRANSPORTER-RELATED"/>
    <property type="match status" value="1"/>
</dbReference>
<dbReference type="Pfam" id="PF13440">
    <property type="entry name" value="Polysacc_synt_3"/>
    <property type="match status" value="1"/>
</dbReference>
<evidence type="ECO:0000256" key="6">
    <source>
        <dbReference type="SAM" id="Phobius"/>
    </source>
</evidence>
<feature type="transmembrane region" description="Helical" evidence="6">
    <location>
        <begin position="360"/>
        <end position="380"/>
    </location>
</feature>
<proteinExistence type="predicted"/>
<feature type="transmembrane region" description="Helical" evidence="6">
    <location>
        <begin position="421"/>
        <end position="443"/>
    </location>
</feature>
<keyword evidence="2" id="KW-1003">Cell membrane</keyword>
<keyword evidence="3 6" id="KW-0812">Transmembrane</keyword>
<dbReference type="GO" id="GO:0005886">
    <property type="term" value="C:plasma membrane"/>
    <property type="evidence" value="ECO:0007669"/>
    <property type="project" value="UniProtKB-SubCell"/>
</dbReference>
<dbReference type="AlphaFoldDB" id="A0A0F0CSI2"/>